<keyword evidence="8" id="KW-0378">Hydrolase</keyword>
<evidence type="ECO:0000256" key="2">
    <source>
        <dbReference type="ARBA" id="ARBA00004651"/>
    </source>
</evidence>
<dbReference type="GO" id="GO:0006508">
    <property type="term" value="P:proteolysis"/>
    <property type="evidence" value="ECO:0007669"/>
    <property type="project" value="UniProtKB-KW"/>
</dbReference>
<evidence type="ECO:0000256" key="6">
    <source>
        <dbReference type="ARBA" id="ARBA00022692"/>
    </source>
</evidence>
<dbReference type="PANTHER" id="PTHR35864:SF1">
    <property type="entry name" value="ZINC METALLOPROTEASE YWHC-RELATED"/>
    <property type="match status" value="1"/>
</dbReference>
<keyword evidence="7" id="KW-0479">Metal-binding</keyword>
<evidence type="ECO:0000313" key="16">
    <source>
        <dbReference type="Proteomes" id="UP001060336"/>
    </source>
</evidence>
<evidence type="ECO:0000256" key="3">
    <source>
        <dbReference type="ARBA" id="ARBA00007931"/>
    </source>
</evidence>
<evidence type="ECO:0000313" key="15">
    <source>
        <dbReference type="EMBL" id="UUX50092.1"/>
    </source>
</evidence>
<keyword evidence="11" id="KW-0482">Metalloprotease</keyword>
<feature type="domain" description="Peptidase M50" evidence="14">
    <location>
        <begin position="138"/>
        <end position="199"/>
    </location>
</feature>
<dbReference type="RefSeq" id="WP_257769107.1">
    <property type="nucleotide sequence ID" value="NZ_CP102480.1"/>
</dbReference>
<evidence type="ECO:0000256" key="12">
    <source>
        <dbReference type="ARBA" id="ARBA00023136"/>
    </source>
</evidence>
<feature type="transmembrane region" description="Helical" evidence="13">
    <location>
        <begin position="187"/>
        <end position="207"/>
    </location>
</feature>
<evidence type="ECO:0000256" key="10">
    <source>
        <dbReference type="ARBA" id="ARBA00022989"/>
    </source>
</evidence>
<feature type="transmembrane region" description="Helical" evidence="13">
    <location>
        <begin position="136"/>
        <end position="158"/>
    </location>
</feature>
<keyword evidence="12 13" id="KW-0472">Membrane</keyword>
<evidence type="ECO:0000256" key="7">
    <source>
        <dbReference type="ARBA" id="ARBA00022723"/>
    </source>
</evidence>
<comment type="similarity">
    <text evidence="3">Belongs to the peptidase M50B family.</text>
</comment>
<keyword evidence="5 15" id="KW-0645">Protease</keyword>
<dbReference type="GO" id="GO:0005886">
    <property type="term" value="C:plasma membrane"/>
    <property type="evidence" value="ECO:0007669"/>
    <property type="project" value="UniProtKB-SubCell"/>
</dbReference>
<dbReference type="InterPro" id="IPR052348">
    <property type="entry name" value="Metallopeptidase_M50B"/>
</dbReference>
<dbReference type="KEGG" id="naci:NUH88_22240"/>
<keyword evidence="9" id="KW-0862">Zinc</keyword>
<accession>A0A9J7AUU7</accession>
<feature type="transmembrane region" description="Helical" evidence="13">
    <location>
        <begin position="213"/>
        <end position="232"/>
    </location>
</feature>
<dbReference type="PANTHER" id="PTHR35864">
    <property type="entry name" value="ZINC METALLOPROTEASE MJ0611-RELATED"/>
    <property type="match status" value="1"/>
</dbReference>
<evidence type="ECO:0000256" key="5">
    <source>
        <dbReference type="ARBA" id="ARBA00022670"/>
    </source>
</evidence>
<evidence type="ECO:0000256" key="8">
    <source>
        <dbReference type="ARBA" id="ARBA00022801"/>
    </source>
</evidence>
<evidence type="ECO:0000256" key="4">
    <source>
        <dbReference type="ARBA" id="ARBA00022475"/>
    </source>
</evidence>
<keyword evidence="10 13" id="KW-1133">Transmembrane helix</keyword>
<dbReference type="AlphaFoldDB" id="A0A9J7AUU7"/>
<dbReference type="GO" id="GO:0046872">
    <property type="term" value="F:metal ion binding"/>
    <property type="evidence" value="ECO:0007669"/>
    <property type="project" value="UniProtKB-KW"/>
</dbReference>
<dbReference type="EMBL" id="CP102480">
    <property type="protein sequence ID" value="UUX50092.1"/>
    <property type="molecule type" value="Genomic_DNA"/>
</dbReference>
<evidence type="ECO:0000256" key="13">
    <source>
        <dbReference type="SAM" id="Phobius"/>
    </source>
</evidence>
<dbReference type="Pfam" id="PF02163">
    <property type="entry name" value="Peptidase_M50"/>
    <property type="match status" value="2"/>
</dbReference>
<name>A0A9J7AUU7_9PROT</name>
<organism evidence="15 16">
    <name type="scientific">Nisaea acidiphila</name>
    <dbReference type="NCBI Taxonomy" id="1862145"/>
    <lineage>
        <taxon>Bacteria</taxon>
        <taxon>Pseudomonadati</taxon>
        <taxon>Pseudomonadota</taxon>
        <taxon>Alphaproteobacteria</taxon>
        <taxon>Rhodospirillales</taxon>
        <taxon>Thalassobaculaceae</taxon>
        <taxon>Nisaea</taxon>
    </lineage>
</organism>
<dbReference type="GO" id="GO:0008237">
    <property type="term" value="F:metallopeptidase activity"/>
    <property type="evidence" value="ECO:0007669"/>
    <property type="project" value="UniProtKB-KW"/>
</dbReference>
<feature type="transmembrane region" description="Helical" evidence="13">
    <location>
        <begin position="103"/>
        <end position="124"/>
    </location>
</feature>
<evidence type="ECO:0000259" key="14">
    <source>
        <dbReference type="Pfam" id="PF02163"/>
    </source>
</evidence>
<feature type="transmembrane region" description="Helical" evidence="13">
    <location>
        <begin position="62"/>
        <end position="82"/>
    </location>
</feature>
<evidence type="ECO:0000256" key="11">
    <source>
        <dbReference type="ARBA" id="ARBA00023049"/>
    </source>
</evidence>
<feature type="domain" description="Peptidase M50" evidence="14">
    <location>
        <begin position="16"/>
        <end position="125"/>
    </location>
</feature>
<comment type="subcellular location">
    <subcellularLocation>
        <location evidence="2">Cell membrane</location>
        <topology evidence="2">Multi-pass membrane protein</topology>
    </subcellularLocation>
</comment>
<protein>
    <submittedName>
        <fullName evidence="15">Site-2 protease family protein</fullName>
    </submittedName>
</protein>
<evidence type="ECO:0000256" key="9">
    <source>
        <dbReference type="ARBA" id="ARBA00022833"/>
    </source>
</evidence>
<comment type="cofactor">
    <cofactor evidence="1">
        <name>Zn(2+)</name>
        <dbReference type="ChEBI" id="CHEBI:29105"/>
    </cofactor>
</comment>
<dbReference type="InterPro" id="IPR044537">
    <property type="entry name" value="Rip2-like"/>
</dbReference>
<keyword evidence="4" id="KW-1003">Cell membrane</keyword>
<dbReference type="CDD" id="cd06158">
    <property type="entry name" value="S2P-M50_like_1"/>
    <property type="match status" value="1"/>
</dbReference>
<evidence type="ECO:0000256" key="1">
    <source>
        <dbReference type="ARBA" id="ARBA00001947"/>
    </source>
</evidence>
<keyword evidence="6 13" id="KW-0812">Transmembrane</keyword>
<dbReference type="Proteomes" id="UP001060336">
    <property type="component" value="Chromosome"/>
</dbReference>
<gene>
    <name evidence="15" type="ORF">NUH88_22240</name>
</gene>
<reference evidence="15" key="1">
    <citation type="submission" date="2022-08" db="EMBL/GenBank/DDBJ databases">
        <title>Nisaea acidiphila sp. nov., isolated from a marine algal debris and emended description of the genus Nisaea Urios et al. 2008.</title>
        <authorList>
            <person name="Kwon K."/>
        </authorList>
    </citation>
    <scope>NUCLEOTIDE SEQUENCE</scope>
    <source>
        <strain evidence="15">MEBiC11861</strain>
    </source>
</reference>
<sequence>MGEFISDVLFTASIWALPVLIAITMHEAAHGFVANLCGDPTARLMGRVTLNPFAHIDKFGTVILPILCIVSGWALAGTPFVFGYAKPVPVAMSRLNNPRRDMMLVAAAGPATNVLLAIAAAALLHTAPWFPIWFGAWWEATLVNGILLNLVLAVFNMIPIPPLDGGRILTGLLPYELARRYVRLERYGIFIIVGLLFLLPFIGRELGIDLGHFMRLVMIGVHYLLQLVLMLTGQI</sequence>
<proteinExistence type="inferred from homology"/>
<dbReference type="InterPro" id="IPR008915">
    <property type="entry name" value="Peptidase_M50"/>
</dbReference>
<keyword evidence="16" id="KW-1185">Reference proteome</keyword>